<keyword evidence="2 3" id="KW-0238">DNA-binding</keyword>
<dbReference type="Pfam" id="PF00440">
    <property type="entry name" value="TetR_N"/>
    <property type="match status" value="1"/>
</dbReference>
<dbReference type="InterPro" id="IPR001647">
    <property type="entry name" value="HTH_TetR"/>
</dbReference>
<dbReference type="InterPro" id="IPR009057">
    <property type="entry name" value="Homeodomain-like_sf"/>
</dbReference>
<evidence type="ECO:0000259" key="4">
    <source>
        <dbReference type="PROSITE" id="PS50977"/>
    </source>
</evidence>
<name>A0A157NPL2_9BORD</name>
<dbReference type="Pfam" id="PF22276">
    <property type="entry name" value="SlmA-like_C"/>
    <property type="match status" value="1"/>
</dbReference>
<accession>A0A157NPL2</accession>
<sequence>MASKPGERKHQILQMLAEMLEQPHASRITTAALAARLQVSEAALYRHFASKAQMFEGLIEFIETSIFTLVNQIGATEPDGLSQARKTIGMLLAFAERNRGMTRVLTGDALVTEDNRLQERINHINDRIEATLKQCLRTAVSESALSADTNVAAHASLLTHFVMGRWLRYAQSGWRITPTAHLDEQLRIVLGHA</sequence>
<dbReference type="EMBL" id="FKBS01000014">
    <property type="protein sequence ID" value="SAI23030.1"/>
    <property type="molecule type" value="Genomic_DNA"/>
</dbReference>
<evidence type="ECO:0000256" key="3">
    <source>
        <dbReference type="PROSITE-ProRule" id="PRU00335"/>
    </source>
</evidence>
<dbReference type="RefSeq" id="WP_066410752.1">
    <property type="nucleotide sequence ID" value="NZ_FKBS01000014.1"/>
</dbReference>
<dbReference type="InterPro" id="IPR050109">
    <property type="entry name" value="HTH-type_TetR-like_transc_reg"/>
</dbReference>
<proteinExistence type="predicted"/>
<dbReference type="SUPFAM" id="SSF46689">
    <property type="entry name" value="Homeodomain-like"/>
    <property type="match status" value="1"/>
</dbReference>
<feature type="domain" description="HTH tetR-type" evidence="4">
    <location>
        <begin position="6"/>
        <end position="66"/>
    </location>
</feature>
<dbReference type="Proteomes" id="UP000077037">
    <property type="component" value="Unassembled WGS sequence"/>
</dbReference>
<evidence type="ECO:0000256" key="2">
    <source>
        <dbReference type="ARBA" id="ARBA00023125"/>
    </source>
</evidence>
<feature type="DNA-binding region" description="H-T-H motif" evidence="3">
    <location>
        <begin position="29"/>
        <end position="48"/>
    </location>
</feature>
<dbReference type="SUPFAM" id="SSF48498">
    <property type="entry name" value="Tetracyclin repressor-like, C-terminal domain"/>
    <property type="match status" value="1"/>
</dbReference>
<dbReference type="PROSITE" id="PS50977">
    <property type="entry name" value="HTH_TETR_2"/>
    <property type="match status" value="1"/>
</dbReference>
<dbReference type="GO" id="GO:0003700">
    <property type="term" value="F:DNA-binding transcription factor activity"/>
    <property type="evidence" value="ECO:0007669"/>
    <property type="project" value="TreeGrafter"/>
</dbReference>
<dbReference type="OrthoDB" id="9179041at2"/>
<dbReference type="InterPro" id="IPR036271">
    <property type="entry name" value="Tet_transcr_reg_TetR-rel_C_sf"/>
</dbReference>
<protein>
    <submittedName>
        <fullName evidence="5">Nucleoid occlusion protein</fullName>
    </submittedName>
</protein>
<dbReference type="PANTHER" id="PTHR30055">
    <property type="entry name" value="HTH-TYPE TRANSCRIPTIONAL REGULATOR RUTR"/>
    <property type="match status" value="1"/>
</dbReference>
<dbReference type="PANTHER" id="PTHR30055:SF183">
    <property type="entry name" value="NUCLEOID OCCLUSION FACTOR SLMA"/>
    <property type="match status" value="1"/>
</dbReference>
<organism evidence="5 6">
    <name type="scientific">Bordetella ansorpii</name>
    <dbReference type="NCBI Taxonomy" id="288768"/>
    <lineage>
        <taxon>Bacteria</taxon>
        <taxon>Pseudomonadati</taxon>
        <taxon>Pseudomonadota</taxon>
        <taxon>Betaproteobacteria</taxon>
        <taxon>Burkholderiales</taxon>
        <taxon>Alcaligenaceae</taxon>
        <taxon>Bordetella</taxon>
    </lineage>
</organism>
<gene>
    <name evidence="5" type="primary">slmA</name>
    <name evidence="5" type="ORF">SAMEA1982600_01826</name>
</gene>
<evidence type="ECO:0000313" key="5">
    <source>
        <dbReference type="EMBL" id="SAI23030.1"/>
    </source>
</evidence>
<keyword evidence="1" id="KW-0175">Coiled coil</keyword>
<evidence type="ECO:0000256" key="1">
    <source>
        <dbReference type="ARBA" id="ARBA00023054"/>
    </source>
</evidence>
<dbReference type="InterPro" id="IPR054580">
    <property type="entry name" value="SlmA-like_C"/>
</dbReference>
<dbReference type="AlphaFoldDB" id="A0A157NPL2"/>
<evidence type="ECO:0000313" key="6">
    <source>
        <dbReference type="Proteomes" id="UP000077037"/>
    </source>
</evidence>
<dbReference type="GO" id="GO:0000976">
    <property type="term" value="F:transcription cis-regulatory region binding"/>
    <property type="evidence" value="ECO:0007669"/>
    <property type="project" value="TreeGrafter"/>
</dbReference>
<dbReference type="Gene3D" id="1.10.357.10">
    <property type="entry name" value="Tetracycline Repressor, domain 2"/>
    <property type="match status" value="1"/>
</dbReference>
<reference evidence="5 6" key="1">
    <citation type="submission" date="2016-03" db="EMBL/GenBank/DDBJ databases">
        <authorList>
            <consortium name="Pathogen Informatics"/>
        </authorList>
    </citation>
    <scope>NUCLEOTIDE SEQUENCE [LARGE SCALE GENOMIC DNA]</scope>
    <source>
        <strain evidence="5 6">NCTC13364</strain>
    </source>
</reference>
<dbReference type="NCBIfam" id="NF007015">
    <property type="entry name" value="PRK09480.1"/>
    <property type="match status" value="1"/>
</dbReference>